<organism evidence="12 13">
    <name type="scientific">Neurospora crassa (strain ATCC 24698 / 74-OR23-1A / CBS 708.71 / DSM 1257 / FGSC 987)</name>
    <dbReference type="NCBI Taxonomy" id="367110"/>
    <lineage>
        <taxon>Eukaryota</taxon>
        <taxon>Fungi</taxon>
        <taxon>Dikarya</taxon>
        <taxon>Ascomycota</taxon>
        <taxon>Pezizomycotina</taxon>
        <taxon>Sordariomycetes</taxon>
        <taxon>Sordariomycetidae</taxon>
        <taxon>Sordariales</taxon>
        <taxon>Sordariaceae</taxon>
        <taxon>Neurospora</taxon>
    </lineage>
</organism>
<dbReference type="STRING" id="367110.Q1K8W0"/>
<dbReference type="CDD" id="cd11062">
    <property type="entry name" value="CYP58-like"/>
    <property type="match status" value="1"/>
</dbReference>
<dbReference type="VEuPathDB" id="FungiDB:NCU08716"/>
<keyword evidence="11" id="KW-0812">Transmembrane</keyword>
<dbReference type="SMR" id="Q1K8W0"/>
<sequence>MAVLNWASSRAATLSPCPRTAALVVITTWLLYAIGLAVYRLYFHPLARFPGRKMAAVTTWYEFYYDFWYGGKYIFEIEKMHKEFGPIVRINPHELSIHDPEYYNELYVGSSKRRTNFWPLFQGCTDDTDVNHFMTIDHDLHRQRRKPFDPFFSRMAINIRYWPMLAEKASFLESRIRECKGQGKAVRLDRAFSAFSADCIERICTDDLEPGDGFLDQPDFGPEWYDGMLGLIRNAPILTKFPKALSSLRYVPPRLLLWLFPQGRIANKYDARTRTQIHKAVTKQHLSKDTTTNSEHTTLFRALAQSDNLSPADKAEERLVREAKLIFLGGTISTGRTLSFVSYYILSRPDIKARLEDELRDVMATWPEVVPTWTELEKLPYLQAVIKEALRNRLSYGFMRRLPRVSPDVAIQYKEYTIPPGTPVGMSAYLMHSNPEVYQDPDQFVPERWLGGDTRVMQRSYVPFTKGSRSCLGQNLSMAEISLVLAVLFRPDGPRMELFETDESDVKHVHDFVVPLPKLDSLGVRVMVR</sequence>
<dbReference type="AlphaFoldDB" id="Q1K8W0"/>
<dbReference type="OrthoDB" id="3945418at2759"/>
<evidence type="ECO:0000313" key="13">
    <source>
        <dbReference type="Proteomes" id="UP000001805"/>
    </source>
</evidence>
<dbReference type="PaxDb" id="5141-EFNCRP00000008601"/>
<dbReference type="InterPro" id="IPR036396">
    <property type="entry name" value="Cyt_P450_sf"/>
</dbReference>
<dbReference type="PANTHER" id="PTHR24305">
    <property type="entry name" value="CYTOCHROME P450"/>
    <property type="match status" value="1"/>
</dbReference>
<dbReference type="PRINTS" id="PR00385">
    <property type="entry name" value="P450"/>
</dbReference>
<evidence type="ECO:0000313" key="12">
    <source>
        <dbReference type="EMBL" id="EAA34341.3"/>
    </source>
</evidence>
<keyword evidence="13" id="KW-1185">Reference proteome</keyword>
<keyword evidence="9" id="KW-0045">Antibiotic biosynthesis</keyword>
<dbReference type="SUPFAM" id="SSF48264">
    <property type="entry name" value="Cytochrome P450"/>
    <property type="match status" value="1"/>
</dbReference>
<dbReference type="GO" id="GO:0005506">
    <property type="term" value="F:iron ion binding"/>
    <property type="evidence" value="ECO:0007669"/>
    <property type="project" value="InterPro"/>
</dbReference>
<evidence type="ECO:0000256" key="6">
    <source>
        <dbReference type="ARBA" id="ARBA00023002"/>
    </source>
</evidence>
<protein>
    <submittedName>
        <fullName evidence="12">CND11p</fullName>
    </submittedName>
</protein>
<evidence type="ECO:0000256" key="11">
    <source>
        <dbReference type="SAM" id="Phobius"/>
    </source>
</evidence>
<feature type="binding site" description="axial binding residue" evidence="10">
    <location>
        <position position="471"/>
    </location>
    <ligand>
        <name>heme</name>
        <dbReference type="ChEBI" id="CHEBI:30413"/>
    </ligand>
    <ligandPart>
        <name>Fe</name>
        <dbReference type="ChEBI" id="CHEBI:18248"/>
    </ligandPart>
</feature>
<dbReference type="GO" id="GO:0016705">
    <property type="term" value="F:oxidoreductase activity, acting on paired donors, with incorporation or reduction of molecular oxygen"/>
    <property type="evidence" value="ECO:0007669"/>
    <property type="project" value="InterPro"/>
</dbReference>
<dbReference type="HOGENOM" id="CLU_001570_14_4_1"/>
<keyword evidence="5 10" id="KW-0479">Metal-binding</keyword>
<dbReference type="GeneID" id="3879731"/>
<keyword evidence="7 10" id="KW-0408">Iron</keyword>
<feature type="transmembrane region" description="Helical" evidence="11">
    <location>
        <begin position="20"/>
        <end position="43"/>
    </location>
</feature>
<dbReference type="GO" id="GO:0017000">
    <property type="term" value="P:antibiotic biosynthetic process"/>
    <property type="evidence" value="ECO:0007669"/>
    <property type="project" value="UniProtKB-KW"/>
</dbReference>
<keyword evidence="11" id="KW-0472">Membrane</keyword>
<dbReference type="PANTHER" id="PTHR24305:SF157">
    <property type="entry name" value="N-ACETYLTRYPTOPHAN 6-HYDROXYLASE IVOC-RELATED"/>
    <property type="match status" value="1"/>
</dbReference>
<keyword evidence="4 10" id="KW-0349">Heme</keyword>
<reference evidence="12 13" key="1">
    <citation type="journal article" date="2003" name="Nature">
        <title>The genome sequence of the filamentous fungus Neurospora crassa.</title>
        <authorList>
            <person name="Galagan J.E."/>
            <person name="Calvo S.E."/>
            <person name="Borkovich K.A."/>
            <person name="Selker E.U."/>
            <person name="Read N.D."/>
            <person name="Jaffe D."/>
            <person name="FitzHugh W."/>
            <person name="Ma L.J."/>
            <person name="Smirnov S."/>
            <person name="Purcell S."/>
            <person name="Rehman B."/>
            <person name="Elkins T."/>
            <person name="Engels R."/>
            <person name="Wang S."/>
            <person name="Nielsen C.B."/>
            <person name="Butler J."/>
            <person name="Endrizzi M."/>
            <person name="Qui D."/>
            <person name="Ianakiev P."/>
            <person name="Bell-Pedersen D."/>
            <person name="Nelson M.A."/>
            <person name="Werner-Washburne M."/>
            <person name="Selitrennikoff C.P."/>
            <person name="Kinsey J.A."/>
            <person name="Braun E.L."/>
            <person name="Zelter A."/>
            <person name="Schulte U."/>
            <person name="Kothe G.O."/>
            <person name="Jedd G."/>
            <person name="Mewes W."/>
            <person name="Staben C."/>
            <person name="Marcotte E."/>
            <person name="Greenberg D."/>
            <person name="Roy A."/>
            <person name="Foley K."/>
            <person name="Naylor J."/>
            <person name="Stange-Thomann N."/>
            <person name="Barrett R."/>
            <person name="Gnerre S."/>
            <person name="Kamal M."/>
            <person name="Kamvysselis M."/>
            <person name="Mauceli E."/>
            <person name="Bielke C."/>
            <person name="Rudd S."/>
            <person name="Frishman D."/>
            <person name="Krystofova S."/>
            <person name="Rasmussen C."/>
            <person name="Metzenberg R.L."/>
            <person name="Perkins D.D."/>
            <person name="Kroken S."/>
            <person name="Cogoni C."/>
            <person name="Macino G."/>
            <person name="Catcheside D."/>
            <person name="Li W."/>
            <person name="Pratt R.J."/>
            <person name="Osmani S.A."/>
            <person name="DeSouza C.P."/>
            <person name="Glass L."/>
            <person name="Orbach M.J."/>
            <person name="Berglund J.A."/>
            <person name="Voelker R."/>
            <person name="Yarden O."/>
            <person name="Plamann M."/>
            <person name="Seiler S."/>
            <person name="Dunlap J."/>
            <person name="Radford A."/>
            <person name="Aramayo R."/>
            <person name="Natvig D.O."/>
            <person name="Alex L.A."/>
            <person name="Mannhaupt G."/>
            <person name="Ebbole D.J."/>
            <person name="Freitag M."/>
            <person name="Paulsen I."/>
            <person name="Sachs M.S."/>
            <person name="Lander E.S."/>
            <person name="Nusbaum C."/>
            <person name="Birren B."/>
        </authorList>
    </citation>
    <scope>NUCLEOTIDE SEQUENCE [LARGE SCALE GENOMIC DNA]</scope>
    <source>
        <strain evidence="13">ATCC 24698 / 74-OR23-1A / CBS 708.71 / DSM 1257 / FGSC 987</strain>
    </source>
</reference>
<dbReference type="InterPro" id="IPR002403">
    <property type="entry name" value="Cyt_P450_E_grp-IV"/>
</dbReference>
<dbReference type="Pfam" id="PF00067">
    <property type="entry name" value="p450"/>
    <property type="match status" value="1"/>
</dbReference>
<dbReference type="KEGG" id="ncr:NCU08716"/>
<dbReference type="GO" id="GO:0004497">
    <property type="term" value="F:monooxygenase activity"/>
    <property type="evidence" value="ECO:0000318"/>
    <property type="project" value="GO_Central"/>
</dbReference>
<gene>
    <name evidence="12" type="ORF">NCU08716</name>
</gene>
<keyword evidence="8" id="KW-0503">Monooxygenase</keyword>
<evidence type="ECO:0000256" key="10">
    <source>
        <dbReference type="PIRSR" id="PIRSR602403-1"/>
    </source>
</evidence>
<evidence type="ECO:0000256" key="5">
    <source>
        <dbReference type="ARBA" id="ARBA00022723"/>
    </source>
</evidence>
<evidence type="ECO:0000256" key="7">
    <source>
        <dbReference type="ARBA" id="ARBA00023004"/>
    </source>
</evidence>
<evidence type="ECO:0000256" key="3">
    <source>
        <dbReference type="ARBA" id="ARBA00010617"/>
    </source>
</evidence>
<dbReference type="Proteomes" id="UP000001805">
    <property type="component" value="Chromosome 6, Linkage Group II"/>
</dbReference>
<name>Q1K8W0_NEUCR</name>
<comment type="cofactor">
    <cofactor evidence="1 10">
        <name>heme</name>
        <dbReference type="ChEBI" id="CHEBI:30413"/>
    </cofactor>
</comment>
<dbReference type="InParanoid" id="Q1K8W0"/>
<keyword evidence="11" id="KW-1133">Transmembrane helix</keyword>
<accession>Q1K8W0</accession>
<dbReference type="PRINTS" id="PR00465">
    <property type="entry name" value="EP450IV"/>
</dbReference>
<evidence type="ECO:0000256" key="4">
    <source>
        <dbReference type="ARBA" id="ARBA00022617"/>
    </source>
</evidence>
<dbReference type="RefSeq" id="XP_963577.3">
    <property type="nucleotide sequence ID" value="XM_958484.3"/>
</dbReference>
<dbReference type="InterPro" id="IPR001128">
    <property type="entry name" value="Cyt_P450"/>
</dbReference>
<dbReference type="InterPro" id="IPR050121">
    <property type="entry name" value="Cytochrome_P450_monoxygenase"/>
</dbReference>
<dbReference type="Gene3D" id="1.10.630.10">
    <property type="entry name" value="Cytochrome P450"/>
    <property type="match status" value="1"/>
</dbReference>
<comment type="similarity">
    <text evidence="3">Belongs to the cytochrome P450 family.</text>
</comment>
<evidence type="ECO:0000256" key="2">
    <source>
        <dbReference type="ARBA" id="ARBA00004792"/>
    </source>
</evidence>
<comment type="pathway">
    <text evidence="2">Antibiotic biosynthesis.</text>
</comment>
<keyword evidence="6" id="KW-0560">Oxidoreductase</keyword>
<dbReference type="EMBL" id="CM002237">
    <property type="protein sequence ID" value="EAA34341.3"/>
    <property type="molecule type" value="Genomic_DNA"/>
</dbReference>
<evidence type="ECO:0000256" key="8">
    <source>
        <dbReference type="ARBA" id="ARBA00023033"/>
    </source>
</evidence>
<proteinExistence type="inferred from homology"/>
<evidence type="ECO:0000256" key="9">
    <source>
        <dbReference type="ARBA" id="ARBA00023194"/>
    </source>
</evidence>
<evidence type="ECO:0000256" key="1">
    <source>
        <dbReference type="ARBA" id="ARBA00001971"/>
    </source>
</evidence>
<dbReference type="GO" id="GO:0020037">
    <property type="term" value="F:heme binding"/>
    <property type="evidence" value="ECO:0007669"/>
    <property type="project" value="InterPro"/>
</dbReference>